<proteinExistence type="predicted"/>
<evidence type="ECO:0000313" key="2">
    <source>
        <dbReference type="EMBL" id="MFC5462928.1"/>
    </source>
</evidence>
<name>A0ABW0LAJ1_9BURK</name>
<protein>
    <submittedName>
        <fullName evidence="2">Long-chain N-acyl amino acid synthase</fullName>
    </submittedName>
</protein>
<dbReference type="RefSeq" id="WP_379786415.1">
    <property type="nucleotide sequence ID" value="NZ_JBHSMU010000019.1"/>
</dbReference>
<dbReference type="EMBL" id="JBHSMU010000019">
    <property type="protein sequence ID" value="MFC5462928.1"/>
    <property type="molecule type" value="Genomic_DNA"/>
</dbReference>
<dbReference type="Gene3D" id="3.40.630.30">
    <property type="match status" value="1"/>
</dbReference>
<evidence type="ECO:0000313" key="3">
    <source>
        <dbReference type="Proteomes" id="UP001596050"/>
    </source>
</evidence>
<feature type="domain" description="N-acyl amino acid synthase FeeM catalytic core" evidence="1">
    <location>
        <begin position="57"/>
        <end position="205"/>
    </location>
</feature>
<sequence>MLVEETPIASFHTPPAPVAGLAQALAPGTPGSADPAHAGFQVFNVRLAISAERRADAGVLLQRMYAWRGYAVEAGAGGGNAGNKFTLYAETGGELVGTVSLYLDRHGVLPADEHFGDRLALLRREGRRLCEPSRLAIDKGMSKRVFAALMHISHLYASRLHGCTDYVIEVNPRHVAFYRQVLGFAEFGAQRHCDRVGAPAVLLHLPIDHMSAQIAKWAGTLEQHGAERSFYPYFFPLRDEAGITARLAALCGPGERA</sequence>
<dbReference type="Proteomes" id="UP001596050">
    <property type="component" value="Unassembled WGS sequence"/>
</dbReference>
<dbReference type="InterPro" id="IPR016181">
    <property type="entry name" value="Acyl_CoA_acyltransferase"/>
</dbReference>
<dbReference type="InterPro" id="IPR054597">
    <property type="entry name" value="FeeM_cat"/>
</dbReference>
<dbReference type="Pfam" id="PF21926">
    <property type="entry name" value="FeeM"/>
    <property type="match status" value="1"/>
</dbReference>
<gene>
    <name evidence="2" type="ORF">ACFPN5_24240</name>
</gene>
<keyword evidence="3" id="KW-1185">Reference proteome</keyword>
<dbReference type="SUPFAM" id="SSF55729">
    <property type="entry name" value="Acyl-CoA N-acyltransferases (Nat)"/>
    <property type="match status" value="1"/>
</dbReference>
<organism evidence="2 3">
    <name type="scientific">Massilia niabensis</name>
    <dbReference type="NCBI Taxonomy" id="544910"/>
    <lineage>
        <taxon>Bacteria</taxon>
        <taxon>Pseudomonadati</taxon>
        <taxon>Pseudomonadota</taxon>
        <taxon>Betaproteobacteria</taxon>
        <taxon>Burkholderiales</taxon>
        <taxon>Oxalobacteraceae</taxon>
        <taxon>Telluria group</taxon>
        <taxon>Massilia</taxon>
    </lineage>
</organism>
<comment type="caution">
    <text evidence="2">The sequence shown here is derived from an EMBL/GenBank/DDBJ whole genome shotgun (WGS) entry which is preliminary data.</text>
</comment>
<accession>A0ABW0LAJ1</accession>
<evidence type="ECO:0000259" key="1">
    <source>
        <dbReference type="Pfam" id="PF21926"/>
    </source>
</evidence>
<reference evidence="3" key="1">
    <citation type="journal article" date="2019" name="Int. J. Syst. Evol. Microbiol.">
        <title>The Global Catalogue of Microorganisms (GCM) 10K type strain sequencing project: providing services to taxonomists for standard genome sequencing and annotation.</title>
        <authorList>
            <consortium name="The Broad Institute Genomics Platform"/>
            <consortium name="The Broad Institute Genome Sequencing Center for Infectious Disease"/>
            <person name="Wu L."/>
            <person name="Ma J."/>
        </authorList>
    </citation>
    <scope>NUCLEOTIDE SEQUENCE [LARGE SCALE GENOMIC DNA]</scope>
    <source>
        <strain evidence="3">KACC 12649</strain>
    </source>
</reference>